<evidence type="ECO:0000256" key="1">
    <source>
        <dbReference type="SAM" id="Phobius"/>
    </source>
</evidence>
<comment type="caution">
    <text evidence="2">The sequence shown here is derived from an EMBL/GenBank/DDBJ whole genome shotgun (WGS) entry which is preliminary data.</text>
</comment>
<evidence type="ECO:0000313" key="2">
    <source>
        <dbReference type="EMBL" id="MDE1359141.1"/>
    </source>
</evidence>
<sequence>MDQTRLYIGNIAAEEAGQLAISMAPDFPMIILTGIVGLTSYLTSKALVKVTKQNQKSTSRIKQAEIRQDWQKELREAVSKLIAATMIVRAKSRDSEQYLTTQDYYARWEQILILQSQIKLLLTNGKPESESLIKLVGDLIEHTSESHLSTNDFAAFSNAVEDMTKTVIETAWEQIKSDLDK</sequence>
<evidence type="ECO:0000313" key="3">
    <source>
        <dbReference type="Proteomes" id="UP001140973"/>
    </source>
</evidence>
<dbReference type="RefSeq" id="WP_274674320.1">
    <property type="nucleotide sequence ID" value="NZ_JAKNAP010000149.1"/>
</dbReference>
<name>A0A9X4FNI3_9VIBR</name>
<keyword evidence="1" id="KW-0812">Transmembrane</keyword>
<organism evidence="2 3">
    <name type="scientific">Vibrio aestuarianus</name>
    <dbReference type="NCBI Taxonomy" id="28171"/>
    <lineage>
        <taxon>Bacteria</taxon>
        <taxon>Pseudomonadati</taxon>
        <taxon>Pseudomonadota</taxon>
        <taxon>Gammaproteobacteria</taxon>
        <taxon>Vibrionales</taxon>
        <taxon>Vibrionaceae</taxon>
        <taxon>Vibrio</taxon>
    </lineage>
</organism>
<feature type="transmembrane region" description="Helical" evidence="1">
    <location>
        <begin position="27"/>
        <end position="48"/>
    </location>
</feature>
<reference evidence="2" key="1">
    <citation type="submission" date="2022-02" db="EMBL/GenBank/DDBJ databases">
        <title>Emergence and expansion in Europe of a Vibrio aestuarianus clonal complex pathogenic for oysters.</title>
        <authorList>
            <person name="Mesnil A."/>
            <person name="Travers M.-A."/>
        </authorList>
    </citation>
    <scope>NUCLEOTIDE SEQUENCE</scope>
    <source>
        <strain evidence="2">151-ITT-15-cp-1</strain>
    </source>
</reference>
<keyword evidence="1" id="KW-1133">Transmembrane helix</keyword>
<dbReference type="AlphaFoldDB" id="A0A9X4FNI3"/>
<accession>A0A9X4FNI3</accession>
<dbReference type="EMBL" id="JAKNAP010000149">
    <property type="protein sequence ID" value="MDE1359141.1"/>
    <property type="molecule type" value="Genomic_DNA"/>
</dbReference>
<keyword evidence="1" id="KW-0472">Membrane</keyword>
<proteinExistence type="predicted"/>
<protein>
    <submittedName>
        <fullName evidence="2">Uncharacterized protein</fullName>
    </submittedName>
</protein>
<dbReference type="Proteomes" id="UP001140973">
    <property type="component" value="Unassembled WGS sequence"/>
</dbReference>
<gene>
    <name evidence="2" type="ORF">L9W73_17875</name>
</gene>